<dbReference type="InterPro" id="IPR036465">
    <property type="entry name" value="vWFA_dom_sf"/>
</dbReference>
<accession>A0A1J5S6J6</accession>
<reference evidence="2" key="1">
    <citation type="submission" date="2016-10" db="EMBL/GenBank/DDBJ databases">
        <title>Sequence of Gallionella enrichment culture.</title>
        <authorList>
            <person name="Poehlein A."/>
            <person name="Muehling M."/>
            <person name="Daniel R."/>
        </authorList>
    </citation>
    <scope>NUCLEOTIDE SEQUENCE</scope>
</reference>
<evidence type="ECO:0000313" key="2">
    <source>
        <dbReference type="EMBL" id="OIR03927.1"/>
    </source>
</evidence>
<dbReference type="InterPro" id="IPR051928">
    <property type="entry name" value="NorD/CobT"/>
</dbReference>
<gene>
    <name evidence="2" type="ORF">GALL_141080</name>
</gene>
<dbReference type="PROSITE" id="PS50234">
    <property type="entry name" value="VWFA"/>
    <property type="match status" value="1"/>
</dbReference>
<dbReference type="AlphaFoldDB" id="A0A1J5S6J6"/>
<dbReference type="SUPFAM" id="SSF53300">
    <property type="entry name" value="vWA-like"/>
    <property type="match status" value="1"/>
</dbReference>
<evidence type="ECO:0000259" key="1">
    <source>
        <dbReference type="PROSITE" id="PS50234"/>
    </source>
</evidence>
<dbReference type="EMBL" id="MLJW01000062">
    <property type="protein sequence ID" value="OIR03927.1"/>
    <property type="molecule type" value="Genomic_DNA"/>
</dbReference>
<proteinExistence type="predicted"/>
<feature type="domain" description="VWFA" evidence="1">
    <location>
        <begin position="513"/>
        <end position="695"/>
    </location>
</feature>
<sequence length="697" mass="78190">MGGLSLGEITRRLEAWLEVEFTLQDVSGFARAIATLAPDGQNFVLDWVQKLATAHVQLAHLFANRAPGLLARVDRRLIEAWLVEALDAIDSEGLQAAVAVLRDAERNLAQRQNRAEGVALADLRGILLTVARGFSGRRLQLEASEGETAWTDGETLHLPALMARLPSAADNFALYKALVAMLWAQGRFGTTRALAEDALSGHPFPERALACFNALETLRLEACIARELPGLGRDIRRFRQQGAPLPPAWRGYAERLGDPGASFRDSLELVPEALSGELPPPAHHQCELRPEAVGARIEREKMLLRLRLSELAGLPPELGEEEQARRFELRQREDQSGAAGELELFLSDAPVAPPEDVRQLLASVRFDFGEIPPEYLLAAGPGEYAAQRQREISRDPDQVWQGSYHEEGAILYPEWDVGRGHYRKNWCVMREKEVPPGDPDFVRQTLVKHGTLVRRLRRSFESMRHEERLQKRQAHGEQVDLDALVEALSESSGGGEMSELLYARLSRTGRNIAVAFLVDMSGSTKGWVNDAEREALVLMCEALEVLGDRYAIYGFSGMTRKKCELFRIKRFDEAYDEAVKARISGIRPQDYTRMGFALRHLSRLLLDVEARSRLLITLTDGRPEDYNDHYRGEYGIADTRQALIEARRAGIHPFCITIDREGHDYLARLYGPARFVVLDQVAALPFKVAEIYRRLTV</sequence>
<dbReference type="Gene3D" id="3.40.50.410">
    <property type="entry name" value="von Willebrand factor, type A domain"/>
    <property type="match status" value="1"/>
</dbReference>
<organism evidence="2">
    <name type="scientific">mine drainage metagenome</name>
    <dbReference type="NCBI Taxonomy" id="410659"/>
    <lineage>
        <taxon>unclassified sequences</taxon>
        <taxon>metagenomes</taxon>
        <taxon>ecological metagenomes</taxon>
    </lineage>
</organism>
<dbReference type="CDD" id="cd01454">
    <property type="entry name" value="vWA_norD_type"/>
    <property type="match status" value="1"/>
</dbReference>
<comment type="caution">
    <text evidence="2">The sequence shown here is derived from an EMBL/GenBank/DDBJ whole genome shotgun (WGS) entry which is preliminary data.</text>
</comment>
<protein>
    <submittedName>
        <fullName evidence="2">von Willebrand factor type A domain protein</fullName>
    </submittedName>
</protein>
<dbReference type="SMART" id="SM00327">
    <property type="entry name" value="VWA"/>
    <property type="match status" value="1"/>
</dbReference>
<dbReference type="InterPro" id="IPR002035">
    <property type="entry name" value="VWF_A"/>
</dbReference>
<dbReference type="PANTHER" id="PTHR41248">
    <property type="entry name" value="NORD PROTEIN"/>
    <property type="match status" value="1"/>
</dbReference>
<dbReference type="PANTHER" id="PTHR41248:SF1">
    <property type="entry name" value="NORD PROTEIN"/>
    <property type="match status" value="1"/>
</dbReference>
<name>A0A1J5S6J6_9ZZZZ</name>